<organism evidence="2 3">
    <name type="scientific">Leifsonia virtsii</name>
    <dbReference type="NCBI Taxonomy" id="3035915"/>
    <lineage>
        <taxon>Bacteria</taxon>
        <taxon>Bacillati</taxon>
        <taxon>Actinomycetota</taxon>
        <taxon>Actinomycetes</taxon>
        <taxon>Micrococcales</taxon>
        <taxon>Microbacteriaceae</taxon>
        <taxon>Leifsonia</taxon>
    </lineage>
</organism>
<sequence>MSVRVRSKKIVKRALERAGIDPAALRVRREPEAPGPAYVYANGVSTELPLSAAEQWRRRNAPPLVVALFGELRPEHVLWMVGIRERFPAHFLVAPDAAAQVSELDPTFYTLTGVVGPAATARLAPVLRWVQRLWRRCDLLLIDLDADPVSAEQLLQLQYASRTYDHDEEVGVITPGYVVDDVVQPGFDFDRSREQFVPTGAPEADHGQDVIPRYLLTALAHGTLIRAEAVDHVLLRSGDLDHSAGLDGDVSLFVARGWQQNIRTLGYPSIRVHRGDLPVPEVTPLHREWLLERRVTGRDGRRRVIFVLNATSVSGGIRVVFEEAEGLAVRGFDVEIWALQEHPDWTDLAIPVTTFRNYFDLLMALRKEEAIKVATWWETQQVVWLASVVTGVPVAYFQEFEAWFYPSQRLSRAAVAASARHEFHSLTTGSYQASELKSVGLDPAIIPVGYDPRLFFPSTRVERRDDTLLAVGRSFFQKNFALTAAAWSRLGDQRPRMLLFGYEPDILKDERVDYVVRPSHRRVNELYNEATLFVSTSLHEGFGLPIIEAMAAGCPVITTDAHGNRDFCVDGENCILVPQGDPAALAAAIAGLIDDPKRRQQLSEAGLATAARYAWPNVLDELAEYYARIL</sequence>
<reference evidence="2" key="1">
    <citation type="submission" date="2023-03" db="EMBL/GenBank/DDBJ databases">
        <title>MT1 and MT2 Draft Genomes of Novel Species.</title>
        <authorList>
            <person name="Venkateswaran K."/>
        </authorList>
    </citation>
    <scope>NUCLEOTIDE SEQUENCE</scope>
    <source>
        <strain evidence="2">F6_8S_P_1A</strain>
    </source>
</reference>
<dbReference type="EMBL" id="JAROCB010000004">
    <property type="protein sequence ID" value="MDN4598395.1"/>
    <property type="molecule type" value="Genomic_DNA"/>
</dbReference>
<dbReference type="Proteomes" id="UP001174210">
    <property type="component" value="Unassembled WGS sequence"/>
</dbReference>
<evidence type="ECO:0000313" key="3">
    <source>
        <dbReference type="Proteomes" id="UP001174210"/>
    </source>
</evidence>
<proteinExistence type="predicted"/>
<keyword evidence="1" id="KW-0808">Transferase</keyword>
<dbReference type="SUPFAM" id="SSF53756">
    <property type="entry name" value="UDP-Glycosyltransferase/glycogen phosphorylase"/>
    <property type="match status" value="1"/>
</dbReference>
<dbReference type="Gene3D" id="3.40.50.2000">
    <property type="entry name" value="Glycogen Phosphorylase B"/>
    <property type="match status" value="1"/>
</dbReference>
<dbReference type="CDD" id="cd03801">
    <property type="entry name" value="GT4_PimA-like"/>
    <property type="match status" value="1"/>
</dbReference>
<keyword evidence="3" id="KW-1185">Reference proteome</keyword>
<name>A0ABT8J014_9MICO</name>
<dbReference type="PANTHER" id="PTHR46401">
    <property type="entry name" value="GLYCOSYLTRANSFERASE WBBK-RELATED"/>
    <property type="match status" value="1"/>
</dbReference>
<dbReference type="Pfam" id="PF13692">
    <property type="entry name" value="Glyco_trans_1_4"/>
    <property type="match status" value="1"/>
</dbReference>
<gene>
    <name evidence="2" type="ORF">P5G59_14680</name>
</gene>
<dbReference type="Gene3D" id="3.40.50.11090">
    <property type="match status" value="1"/>
</dbReference>
<dbReference type="PANTHER" id="PTHR46401:SF2">
    <property type="entry name" value="GLYCOSYLTRANSFERASE WBBK-RELATED"/>
    <property type="match status" value="1"/>
</dbReference>
<protein>
    <submittedName>
        <fullName evidence="2">Glycosyltransferase family 4 protein</fullName>
    </submittedName>
</protein>
<evidence type="ECO:0000256" key="1">
    <source>
        <dbReference type="ARBA" id="ARBA00022679"/>
    </source>
</evidence>
<dbReference type="RefSeq" id="WP_301219739.1">
    <property type="nucleotide sequence ID" value="NZ_JAROCB010000004.1"/>
</dbReference>
<accession>A0ABT8J014</accession>
<evidence type="ECO:0000313" key="2">
    <source>
        <dbReference type="EMBL" id="MDN4598395.1"/>
    </source>
</evidence>
<comment type="caution">
    <text evidence="2">The sequence shown here is derived from an EMBL/GenBank/DDBJ whole genome shotgun (WGS) entry which is preliminary data.</text>
</comment>